<dbReference type="RefSeq" id="WP_377211863.1">
    <property type="nucleotide sequence ID" value="NZ_JBHTJV010000003.1"/>
</dbReference>
<feature type="domain" description="Carbamoyltransferase" evidence="2">
    <location>
        <begin position="146"/>
        <end position="352"/>
    </location>
</feature>
<dbReference type="PANTHER" id="PTHR34847:SF1">
    <property type="entry name" value="NODULATION PROTEIN U"/>
    <property type="match status" value="1"/>
</dbReference>
<dbReference type="InterPro" id="IPR003696">
    <property type="entry name" value="Carbtransf_dom"/>
</dbReference>
<dbReference type="InterPro" id="IPR043129">
    <property type="entry name" value="ATPase_NBD"/>
</dbReference>
<dbReference type="Proteomes" id="UP001597101">
    <property type="component" value="Unassembled WGS sequence"/>
</dbReference>
<comment type="caution">
    <text evidence="4">The sequence shown here is derived from an EMBL/GenBank/DDBJ whole genome shotgun (WGS) entry which is preliminary data.</text>
</comment>
<comment type="similarity">
    <text evidence="1">Belongs to the NodU/CmcH family.</text>
</comment>
<evidence type="ECO:0000259" key="3">
    <source>
        <dbReference type="Pfam" id="PF16861"/>
    </source>
</evidence>
<evidence type="ECO:0000313" key="5">
    <source>
        <dbReference type="Proteomes" id="UP001597101"/>
    </source>
</evidence>
<sequence length="575" mass="64219">MTTYLGFSCSQHDPSIAVVNEDGEVVFAEANERALKYKRGWHAAPDPFGVIEPIMDDYVREGPVCANLTWTRTSLRASSVLAPLSRLAIATFKLIRPTDEEAMLWRGWYFRHALYRAPTTANNMLLNVDLRLRERSGFRFEMRKQAWNHHLCHAATACYSSPYDKALCVVVDGMGEGASTAFFSFENGELQRLDSKQFANLASLGIFYSQVCYAIGFDPLAGEEWKVMGLAAYGEVDEELYDLLRPVVRVDGSRFSLSRSHAAWFEKLLSFRKRGFKENADLACTAQKVFEDVLFEFLTVAHERWGGENLVLTGGCALNSSANGKIVGSTPFKNLHVPMAPGDDGNSVGAALLAWKDDHPNQQVPRFTTPYLGSKLSQNTQTRLLKHGMKPCFTAKEAKHLAEFVAGELARGAIVGWVQGRAEFGHRALGNRSILADPRSAEVRERLNSAVKFREEFRPFAPAILHEHGPEYFDDYEPSPYMERALQWKAGCAPEGVRHADDTGRLQSVTQQGNPLFHELISAFHRETGVPILLNTSFNVMGRPMVHDIEDALGVFFTSDLGLLVLDDVVFKKND</sequence>
<dbReference type="Pfam" id="PF16861">
    <property type="entry name" value="Carbam_trans_C"/>
    <property type="match status" value="1"/>
</dbReference>
<dbReference type="InterPro" id="IPR038152">
    <property type="entry name" value="Carbam_trans_C_sf"/>
</dbReference>
<dbReference type="Pfam" id="PF02543">
    <property type="entry name" value="Carbam_trans_N"/>
    <property type="match status" value="1"/>
</dbReference>
<protein>
    <submittedName>
        <fullName evidence="4">Carbamoyltransferase</fullName>
    </submittedName>
</protein>
<accession>A0ABW3FEM8</accession>
<dbReference type="InterPro" id="IPR051338">
    <property type="entry name" value="NodU/CmcH_Carbamoyltrnsfr"/>
</dbReference>
<dbReference type="Gene3D" id="3.30.420.40">
    <property type="match status" value="1"/>
</dbReference>
<dbReference type="SUPFAM" id="SSF53067">
    <property type="entry name" value="Actin-like ATPase domain"/>
    <property type="match status" value="1"/>
</dbReference>
<name>A0ABW3FEM8_9HYPH</name>
<dbReference type="PANTHER" id="PTHR34847">
    <property type="entry name" value="NODULATION PROTEIN U"/>
    <property type="match status" value="1"/>
</dbReference>
<evidence type="ECO:0000313" key="4">
    <source>
        <dbReference type="EMBL" id="MFD0916027.1"/>
    </source>
</evidence>
<organism evidence="4 5">
    <name type="scientific">Pseudahrensia aquimaris</name>
    <dbReference type="NCBI Taxonomy" id="744461"/>
    <lineage>
        <taxon>Bacteria</taxon>
        <taxon>Pseudomonadati</taxon>
        <taxon>Pseudomonadota</taxon>
        <taxon>Alphaproteobacteria</taxon>
        <taxon>Hyphomicrobiales</taxon>
        <taxon>Ahrensiaceae</taxon>
        <taxon>Pseudahrensia</taxon>
    </lineage>
</organism>
<reference evidence="5" key="1">
    <citation type="journal article" date="2019" name="Int. J. Syst. Evol. Microbiol.">
        <title>The Global Catalogue of Microorganisms (GCM) 10K type strain sequencing project: providing services to taxonomists for standard genome sequencing and annotation.</title>
        <authorList>
            <consortium name="The Broad Institute Genomics Platform"/>
            <consortium name="The Broad Institute Genome Sequencing Center for Infectious Disease"/>
            <person name="Wu L."/>
            <person name="Ma J."/>
        </authorList>
    </citation>
    <scope>NUCLEOTIDE SEQUENCE [LARGE SCALE GENOMIC DNA]</scope>
    <source>
        <strain evidence="5">CCUG 60023</strain>
    </source>
</reference>
<dbReference type="InterPro" id="IPR031730">
    <property type="entry name" value="Carbam_trans_C"/>
</dbReference>
<proteinExistence type="inferred from homology"/>
<keyword evidence="5" id="KW-1185">Reference proteome</keyword>
<dbReference type="EMBL" id="JBHTJV010000003">
    <property type="protein sequence ID" value="MFD0916027.1"/>
    <property type="molecule type" value="Genomic_DNA"/>
</dbReference>
<dbReference type="Gene3D" id="3.90.870.20">
    <property type="entry name" value="Carbamoyltransferase, C-terminal domain"/>
    <property type="match status" value="1"/>
</dbReference>
<evidence type="ECO:0000256" key="1">
    <source>
        <dbReference type="ARBA" id="ARBA00006129"/>
    </source>
</evidence>
<dbReference type="CDD" id="cd24033">
    <property type="entry name" value="ASKHA_NBD_NodU_CmcH-like_N"/>
    <property type="match status" value="1"/>
</dbReference>
<feature type="domain" description="Carbamoyltransferase C-terminal" evidence="3">
    <location>
        <begin position="407"/>
        <end position="573"/>
    </location>
</feature>
<gene>
    <name evidence="4" type="ORF">ACFQ14_06370</name>
</gene>
<evidence type="ECO:0000259" key="2">
    <source>
        <dbReference type="Pfam" id="PF02543"/>
    </source>
</evidence>